<name>A0A6B1ID59_9EURY</name>
<organism evidence="1 2">
    <name type="scientific">Halorubrum distributum</name>
    <dbReference type="NCBI Taxonomy" id="29283"/>
    <lineage>
        <taxon>Archaea</taxon>
        <taxon>Methanobacteriati</taxon>
        <taxon>Methanobacteriota</taxon>
        <taxon>Stenosarchaea group</taxon>
        <taxon>Halobacteria</taxon>
        <taxon>Halobacteriales</taxon>
        <taxon>Haloferacaceae</taxon>
        <taxon>Halorubrum</taxon>
        <taxon>Halorubrum distributum group</taxon>
    </lineage>
</organism>
<protein>
    <submittedName>
        <fullName evidence="1">Uncharacterized protein</fullName>
    </submittedName>
</protein>
<dbReference type="AlphaFoldDB" id="A0A6B1ID59"/>
<accession>A0A6B1ID59</accession>
<comment type="caution">
    <text evidence="1">The sequence shown here is derived from an EMBL/GenBank/DDBJ whole genome shotgun (WGS) entry which is preliminary data.</text>
</comment>
<dbReference type="InterPro" id="IPR045920">
    <property type="entry name" value="DUF6339"/>
</dbReference>
<evidence type="ECO:0000313" key="2">
    <source>
        <dbReference type="Proteomes" id="UP000460194"/>
    </source>
</evidence>
<dbReference type="RefSeq" id="WP_159368820.1">
    <property type="nucleotide sequence ID" value="NZ_WMEO01000006.1"/>
</dbReference>
<proteinExistence type="predicted"/>
<dbReference type="Proteomes" id="UP000460194">
    <property type="component" value="Unassembled WGS sequence"/>
</dbReference>
<reference evidence="1 2" key="1">
    <citation type="submission" date="2019-11" db="EMBL/GenBank/DDBJ databases">
        <title>Genome sequences of 17 halophilic strains isolated from different environments.</title>
        <authorList>
            <person name="Furrow R.E."/>
        </authorList>
    </citation>
    <scope>NUCLEOTIDE SEQUENCE [LARGE SCALE GENOMIC DNA]</scope>
    <source>
        <strain evidence="1 2">22517_05_Cabo</strain>
    </source>
</reference>
<dbReference type="EMBL" id="WMEO01000006">
    <property type="protein sequence ID" value="MYL16166.1"/>
    <property type="molecule type" value="Genomic_DNA"/>
</dbReference>
<gene>
    <name evidence="1" type="ORF">GLW36_05820</name>
</gene>
<sequence length="250" mass="28905">MTTLKSFPREDRSLVNEELFEEDGERSRIREENLSGELRDVGVSADLDAIGSAIDDILNDEGEFDARHEIDAELAPIVHQNTDLTRREASEAGIWHWMATMWRPDFVRHRWPYSASERTYSSMREKFLGGGTDIYSNAFGRLWWMAELSYDEERSDPYELTRRVVRFQMLANRLFDPQFARYRPAVIAFGEVILEESEAEEVSSVSKLVQHSNARFNQALSSIQLESRDKDDLRGIVQSVVEGVKEDYDV</sequence>
<evidence type="ECO:0000313" key="1">
    <source>
        <dbReference type="EMBL" id="MYL16166.1"/>
    </source>
</evidence>
<dbReference type="Pfam" id="PF19866">
    <property type="entry name" value="DUF6339"/>
    <property type="match status" value="1"/>
</dbReference>